<dbReference type="Proteomes" id="UP000318102">
    <property type="component" value="Unassembled WGS sequence"/>
</dbReference>
<evidence type="ECO:0000313" key="2">
    <source>
        <dbReference type="EMBL" id="TVX89404.1"/>
    </source>
</evidence>
<sequence>MSHINKRTGAILLVVLGVLLTYILLMRPVVGLANNGDFIRVMDNAGLKYFDKDNSNMFFDYITTEFETIPVVPHQLGNDYYVTSQTFLVKFAVFVDNLFTSDDVFDIRFLGFIHMVVFLLSFYFLLKIKTSSQIIKWAMILLFLFVFCDIGYLSYFNSFYSESAAYIFLLLTIVLSVNIIQKDSLNYGLIVLFVISTIIFITAKTQTSVIGFFLLLFPIRLMWIHKTLKDRVILSLVSLTLLLSSAAMFMSTPATIKQVNQYNSIFSGVLKYSSNPEADLESFNVTPEYAILKDTTFFLANKPMDIHTEEFYNNFNKNISNSKVVGFYLKNPAKLFEIINKNSNSLFVVRPDYLGNYEKSEDTSPREKATILSWWSSLKEHFFGKSYLFLYIYIISYSLLLLYLYFKAVKKEHKLHLEYFFMIGVVAVLQIPATIAGEGTNEFEKHLFLFNVLFDVTIFISLLIVVWKLITNNRFFGAKKLN</sequence>
<reference evidence="2 3" key="1">
    <citation type="submission" date="2019-07" db="EMBL/GenBank/DDBJ databases">
        <authorList>
            <person name="Kim J."/>
        </authorList>
    </citation>
    <scope>NUCLEOTIDE SEQUENCE [LARGE SCALE GENOMIC DNA]</scope>
    <source>
        <strain evidence="2 3">N4</strain>
    </source>
</reference>
<dbReference type="RefSeq" id="WP_144991905.1">
    <property type="nucleotide sequence ID" value="NZ_VNJK01000002.1"/>
</dbReference>
<keyword evidence="1" id="KW-1133">Transmembrane helix</keyword>
<evidence type="ECO:0000313" key="3">
    <source>
        <dbReference type="Proteomes" id="UP000318102"/>
    </source>
</evidence>
<evidence type="ECO:0008006" key="4">
    <source>
        <dbReference type="Google" id="ProtNLM"/>
    </source>
</evidence>
<organism evidence="2 3">
    <name type="scientific">Paenibacillus agilis</name>
    <dbReference type="NCBI Taxonomy" id="3020863"/>
    <lineage>
        <taxon>Bacteria</taxon>
        <taxon>Bacillati</taxon>
        <taxon>Bacillota</taxon>
        <taxon>Bacilli</taxon>
        <taxon>Bacillales</taxon>
        <taxon>Paenibacillaceae</taxon>
        <taxon>Paenibacillus</taxon>
    </lineage>
</organism>
<feature type="transmembrane region" description="Helical" evidence="1">
    <location>
        <begin position="209"/>
        <end position="225"/>
    </location>
</feature>
<gene>
    <name evidence="2" type="ORF">FPZ44_16600</name>
</gene>
<feature type="transmembrane region" description="Helical" evidence="1">
    <location>
        <begin position="448"/>
        <end position="470"/>
    </location>
</feature>
<accession>A0A559IP26</accession>
<keyword evidence="3" id="KW-1185">Reference proteome</keyword>
<feature type="transmembrane region" description="Helical" evidence="1">
    <location>
        <begin position="107"/>
        <end position="126"/>
    </location>
</feature>
<keyword evidence="1" id="KW-0472">Membrane</keyword>
<proteinExistence type="predicted"/>
<feature type="transmembrane region" description="Helical" evidence="1">
    <location>
        <begin position="417"/>
        <end position="436"/>
    </location>
</feature>
<comment type="caution">
    <text evidence="2">The sequence shown here is derived from an EMBL/GenBank/DDBJ whole genome shotgun (WGS) entry which is preliminary data.</text>
</comment>
<feature type="transmembrane region" description="Helical" evidence="1">
    <location>
        <begin position="232"/>
        <end position="250"/>
    </location>
</feature>
<dbReference type="AlphaFoldDB" id="A0A559IP26"/>
<evidence type="ECO:0000256" key="1">
    <source>
        <dbReference type="SAM" id="Phobius"/>
    </source>
</evidence>
<feature type="transmembrane region" description="Helical" evidence="1">
    <location>
        <begin position="187"/>
        <end position="203"/>
    </location>
</feature>
<feature type="transmembrane region" description="Helical" evidence="1">
    <location>
        <begin position="163"/>
        <end position="180"/>
    </location>
</feature>
<protein>
    <recommendedName>
        <fullName evidence="4">Glycosyltransferase RgtA/B/C/D-like domain-containing protein</fullName>
    </recommendedName>
</protein>
<feature type="transmembrane region" description="Helical" evidence="1">
    <location>
        <begin position="138"/>
        <end position="157"/>
    </location>
</feature>
<keyword evidence="1" id="KW-0812">Transmembrane</keyword>
<dbReference type="EMBL" id="VNJK01000002">
    <property type="protein sequence ID" value="TVX89404.1"/>
    <property type="molecule type" value="Genomic_DNA"/>
</dbReference>
<feature type="transmembrane region" description="Helical" evidence="1">
    <location>
        <begin position="387"/>
        <end position="405"/>
    </location>
</feature>
<dbReference type="OrthoDB" id="129479at2"/>
<name>A0A559IP26_9BACL</name>